<evidence type="ECO:0008006" key="4">
    <source>
        <dbReference type="Google" id="ProtNLM"/>
    </source>
</evidence>
<dbReference type="Proteomes" id="UP000184192">
    <property type="component" value="Unassembled WGS sequence"/>
</dbReference>
<keyword evidence="1" id="KW-0812">Transmembrane</keyword>
<protein>
    <recommendedName>
        <fullName evidence="4">Phospholipase_D-nuclease N-terminal</fullName>
    </recommendedName>
</protein>
<organism evidence="2 3">
    <name type="scientific">Bacteroides stercorirosoris</name>
    <dbReference type="NCBI Taxonomy" id="871324"/>
    <lineage>
        <taxon>Bacteria</taxon>
        <taxon>Pseudomonadati</taxon>
        <taxon>Bacteroidota</taxon>
        <taxon>Bacteroidia</taxon>
        <taxon>Bacteroidales</taxon>
        <taxon>Bacteroidaceae</taxon>
        <taxon>Bacteroides</taxon>
    </lineage>
</organism>
<feature type="transmembrane region" description="Helical" evidence="1">
    <location>
        <begin position="40"/>
        <end position="60"/>
    </location>
</feature>
<evidence type="ECO:0000313" key="2">
    <source>
        <dbReference type="EMBL" id="SHJ71209.1"/>
    </source>
</evidence>
<dbReference type="AlphaFoldDB" id="A0A1M6LJ30"/>
<dbReference type="RefSeq" id="WP_025834684.1">
    <property type="nucleotide sequence ID" value="NZ_FQZN01000049.1"/>
</dbReference>
<proteinExistence type="predicted"/>
<dbReference type="EMBL" id="FQZN01000049">
    <property type="protein sequence ID" value="SHJ71209.1"/>
    <property type="molecule type" value="Genomic_DNA"/>
</dbReference>
<accession>A0A1M6LJ30</accession>
<feature type="transmembrane region" description="Helical" evidence="1">
    <location>
        <begin position="7"/>
        <end position="28"/>
    </location>
</feature>
<gene>
    <name evidence="2" type="ORF">SAMN05444350_14918</name>
</gene>
<dbReference type="GeneID" id="92714695"/>
<keyword evidence="1" id="KW-1133">Transmembrane helix</keyword>
<sequence length="108" mass="12810">MNEIEDIPIGWGVLLFIVVYCFMLNAVMHYADRSGRDKAFWVFIAIILTPIIAAFLLFLYGESKEHRKERIIEEELWRRSCNEEVMKIKEVVENKVSKEQDMSDPLNW</sequence>
<evidence type="ECO:0000313" key="3">
    <source>
        <dbReference type="Proteomes" id="UP000184192"/>
    </source>
</evidence>
<name>A0A1M6LJ30_9BACE</name>
<keyword evidence="3" id="KW-1185">Reference proteome</keyword>
<reference evidence="3" key="1">
    <citation type="submission" date="2016-11" db="EMBL/GenBank/DDBJ databases">
        <authorList>
            <person name="Varghese N."/>
            <person name="Submissions S."/>
        </authorList>
    </citation>
    <scope>NUCLEOTIDE SEQUENCE [LARGE SCALE GENOMIC DNA]</scope>
    <source>
        <strain evidence="3">DSM 26884</strain>
    </source>
</reference>
<keyword evidence="1" id="KW-0472">Membrane</keyword>
<evidence type="ECO:0000256" key="1">
    <source>
        <dbReference type="SAM" id="Phobius"/>
    </source>
</evidence>